<evidence type="ECO:0000313" key="4">
    <source>
        <dbReference type="EMBL" id="MCG2578225.1"/>
    </source>
</evidence>
<keyword evidence="1 2" id="KW-0597">Phosphoprotein</keyword>
<dbReference type="CDD" id="cd17574">
    <property type="entry name" value="REC_OmpR"/>
    <property type="match status" value="1"/>
</dbReference>
<dbReference type="EMBL" id="JAKLTN010000002">
    <property type="protein sequence ID" value="MCG2578225.1"/>
    <property type="molecule type" value="Genomic_DNA"/>
</dbReference>
<comment type="caution">
    <text evidence="4">The sequence shown here is derived from an EMBL/GenBank/DDBJ whole genome shotgun (WGS) entry which is preliminary data.</text>
</comment>
<dbReference type="PROSITE" id="PS50110">
    <property type="entry name" value="RESPONSE_REGULATORY"/>
    <property type="match status" value="1"/>
</dbReference>
<dbReference type="RefSeq" id="WP_275711559.1">
    <property type="nucleotide sequence ID" value="NZ_JAKLTN010000002.1"/>
</dbReference>
<dbReference type="PANTHER" id="PTHR44591:SF3">
    <property type="entry name" value="RESPONSE REGULATORY DOMAIN-CONTAINING PROTEIN"/>
    <property type="match status" value="1"/>
</dbReference>
<organism evidence="4 5">
    <name type="scientific">Dechloromonas hankyongensis</name>
    <dbReference type="NCBI Taxonomy" id="2908002"/>
    <lineage>
        <taxon>Bacteria</taxon>
        <taxon>Pseudomonadati</taxon>
        <taxon>Pseudomonadota</taxon>
        <taxon>Betaproteobacteria</taxon>
        <taxon>Rhodocyclales</taxon>
        <taxon>Azonexaceae</taxon>
        <taxon>Dechloromonas</taxon>
    </lineage>
</organism>
<dbReference type="Gene3D" id="3.40.50.2300">
    <property type="match status" value="1"/>
</dbReference>
<accession>A0ABS9K565</accession>
<proteinExistence type="predicted"/>
<evidence type="ECO:0000256" key="1">
    <source>
        <dbReference type="ARBA" id="ARBA00022553"/>
    </source>
</evidence>
<keyword evidence="5" id="KW-1185">Reference proteome</keyword>
<dbReference type="Pfam" id="PF00072">
    <property type="entry name" value="Response_reg"/>
    <property type="match status" value="1"/>
</dbReference>
<dbReference type="SMART" id="SM00448">
    <property type="entry name" value="REC"/>
    <property type="match status" value="1"/>
</dbReference>
<reference evidence="4" key="1">
    <citation type="submission" date="2022-01" db="EMBL/GenBank/DDBJ databases">
        <authorList>
            <person name="Jo J.-H."/>
            <person name="Im W.-T."/>
        </authorList>
    </citation>
    <scope>NUCLEOTIDE SEQUENCE</scope>
    <source>
        <strain evidence="4">XY25</strain>
    </source>
</reference>
<protein>
    <submittedName>
        <fullName evidence="4">Response regulator</fullName>
    </submittedName>
</protein>
<sequence length="200" mass="22077">MVAAAQGDKVGILDQIKALFGRPEGTEAATPSTVVVTGITTEAMVERRKRARVNAREGTRVLIIDDSKTIVAALRKFLRSAGYETLEALDAESGLQLLHEQKPDLIFLDIVLPGMNGFAALRAIRRDPVTRDTPVIMMSGNEQAMEQFFGTRIGADDFMKKPFSRYEIFFRIERLLDENLVPRRATAHAEARTADLSSAG</sequence>
<dbReference type="Proteomes" id="UP001165384">
    <property type="component" value="Unassembled WGS sequence"/>
</dbReference>
<name>A0ABS9K565_9RHOO</name>
<evidence type="ECO:0000313" key="5">
    <source>
        <dbReference type="Proteomes" id="UP001165384"/>
    </source>
</evidence>
<gene>
    <name evidence="4" type="ORF">LZ012_14610</name>
</gene>
<dbReference type="SUPFAM" id="SSF52172">
    <property type="entry name" value="CheY-like"/>
    <property type="match status" value="1"/>
</dbReference>
<dbReference type="InterPro" id="IPR050595">
    <property type="entry name" value="Bact_response_regulator"/>
</dbReference>
<feature type="modified residue" description="4-aspartylphosphate" evidence="2">
    <location>
        <position position="109"/>
    </location>
</feature>
<feature type="domain" description="Response regulatory" evidence="3">
    <location>
        <begin position="60"/>
        <end position="176"/>
    </location>
</feature>
<evidence type="ECO:0000256" key="2">
    <source>
        <dbReference type="PROSITE-ProRule" id="PRU00169"/>
    </source>
</evidence>
<dbReference type="InterPro" id="IPR001789">
    <property type="entry name" value="Sig_transdc_resp-reg_receiver"/>
</dbReference>
<dbReference type="InterPro" id="IPR011006">
    <property type="entry name" value="CheY-like_superfamily"/>
</dbReference>
<evidence type="ECO:0000259" key="3">
    <source>
        <dbReference type="PROSITE" id="PS50110"/>
    </source>
</evidence>
<dbReference type="PANTHER" id="PTHR44591">
    <property type="entry name" value="STRESS RESPONSE REGULATOR PROTEIN 1"/>
    <property type="match status" value="1"/>
</dbReference>